<keyword evidence="5" id="KW-0812">Transmembrane</keyword>
<dbReference type="GO" id="GO:0009279">
    <property type="term" value="C:cell outer membrane"/>
    <property type="evidence" value="ECO:0007669"/>
    <property type="project" value="UniProtKB-SubCell"/>
</dbReference>
<evidence type="ECO:0000313" key="13">
    <source>
        <dbReference type="EMBL" id="CAB3797873.1"/>
    </source>
</evidence>
<keyword evidence="8" id="KW-0626">Porin</keyword>
<accession>A0A6S7BP49</accession>
<evidence type="ECO:0000256" key="7">
    <source>
        <dbReference type="ARBA" id="ARBA00023065"/>
    </source>
</evidence>
<dbReference type="CDD" id="cd00342">
    <property type="entry name" value="gram_neg_porins"/>
    <property type="match status" value="1"/>
</dbReference>
<evidence type="ECO:0000256" key="10">
    <source>
        <dbReference type="ARBA" id="ARBA00023237"/>
    </source>
</evidence>
<gene>
    <name evidence="13" type="ORF">LMG28138_04337</name>
</gene>
<dbReference type="InterPro" id="IPR050298">
    <property type="entry name" value="Gram-neg_bact_OMP"/>
</dbReference>
<evidence type="ECO:0000256" key="9">
    <source>
        <dbReference type="ARBA" id="ARBA00023136"/>
    </source>
</evidence>
<proteinExistence type="predicted"/>
<dbReference type="EMBL" id="CADIKM010000027">
    <property type="protein sequence ID" value="CAB3797873.1"/>
    <property type="molecule type" value="Genomic_DNA"/>
</dbReference>
<feature type="domain" description="Porin" evidence="12">
    <location>
        <begin position="11"/>
        <end position="313"/>
    </location>
</feature>
<keyword evidence="3" id="KW-0813">Transport</keyword>
<feature type="chain" id="PRO_5028830188" evidence="11">
    <location>
        <begin position="21"/>
        <end position="342"/>
    </location>
</feature>
<organism evidence="13 14">
    <name type="scientific">Pararobbsia alpina</name>
    <dbReference type="NCBI Taxonomy" id="621374"/>
    <lineage>
        <taxon>Bacteria</taxon>
        <taxon>Pseudomonadati</taxon>
        <taxon>Pseudomonadota</taxon>
        <taxon>Betaproteobacteria</taxon>
        <taxon>Burkholderiales</taxon>
        <taxon>Burkholderiaceae</taxon>
        <taxon>Pararobbsia</taxon>
    </lineage>
</organism>
<keyword evidence="10" id="KW-0998">Cell outer membrane</keyword>
<evidence type="ECO:0000259" key="12">
    <source>
        <dbReference type="Pfam" id="PF13609"/>
    </source>
</evidence>
<dbReference type="InterPro" id="IPR023614">
    <property type="entry name" value="Porin_dom_sf"/>
</dbReference>
<dbReference type="GO" id="GO:0046930">
    <property type="term" value="C:pore complex"/>
    <property type="evidence" value="ECO:0007669"/>
    <property type="project" value="UniProtKB-KW"/>
</dbReference>
<dbReference type="Pfam" id="PF13609">
    <property type="entry name" value="Porin_4"/>
    <property type="match status" value="1"/>
</dbReference>
<sequence length="342" mass="36626">MKRGSLLTLPLMGIACAAHAQSSVTLYGVLDDALQYVNAQPKKAGSLTNLIQGGERPSRFGVTGTENLGDGVQAIFRLEAGIDPNSGTSTQGVLWGRYAYVGLASRYGTLMLGRNATPLYDFARLYDPEHVYNYGIVKQDAAFNDRADNAVKYTGQFGPFYTALLYSTSYSGAGEVAGQPKVGRAASAQIDYASGPFEMGAVAEQIFGSTVQTQNDRYRYLSIAANYKLGQAQAFLGFKNANANVSGRPTVNTLWWTGVNYSLSPVWKINDAVYYTDYSGTSSNSLTFAATVDYYLSKATNLYVSASYARNNGLANIGVNGLGTTDPGTNQTGVMVGISHLF</sequence>
<protein>
    <submittedName>
        <fullName evidence="13">Outer membrane porin protein 32</fullName>
    </submittedName>
</protein>
<evidence type="ECO:0000256" key="1">
    <source>
        <dbReference type="ARBA" id="ARBA00004571"/>
    </source>
</evidence>
<dbReference type="Proteomes" id="UP000494115">
    <property type="component" value="Unassembled WGS sequence"/>
</dbReference>
<comment type="subunit">
    <text evidence="2">Homotrimer.</text>
</comment>
<dbReference type="Gene3D" id="2.40.160.10">
    <property type="entry name" value="Porin"/>
    <property type="match status" value="1"/>
</dbReference>
<evidence type="ECO:0000256" key="8">
    <source>
        <dbReference type="ARBA" id="ARBA00023114"/>
    </source>
</evidence>
<evidence type="ECO:0000256" key="6">
    <source>
        <dbReference type="ARBA" id="ARBA00022729"/>
    </source>
</evidence>
<dbReference type="GO" id="GO:0015288">
    <property type="term" value="F:porin activity"/>
    <property type="evidence" value="ECO:0007669"/>
    <property type="project" value="UniProtKB-KW"/>
</dbReference>
<dbReference type="GO" id="GO:0006811">
    <property type="term" value="P:monoatomic ion transport"/>
    <property type="evidence" value="ECO:0007669"/>
    <property type="project" value="UniProtKB-KW"/>
</dbReference>
<evidence type="ECO:0000256" key="2">
    <source>
        <dbReference type="ARBA" id="ARBA00011233"/>
    </source>
</evidence>
<dbReference type="RefSeq" id="WP_175106850.1">
    <property type="nucleotide sequence ID" value="NZ_CADIKM010000027.1"/>
</dbReference>
<evidence type="ECO:0000313" key="14">
    <source>
        <dbReference type="Proteomes" id="UP000494115"/>
    </source>
</evidence>
<evidence type="ECO:0000256" key="11">
    <source>
        <dbReference type="SAM" id="SignalP"/>
    </source>
</evidence>
<keyword evidence="14" id="KW-1185">Reference proteome</keyword>
<evidence type="ECO:0000256" key="5">
    <source>
        <dbReference type="ARBA" id="ARBA00022692"/>
    </source>
</evidence>
<dbReference type="AlphaFoldDB" id="A0A6S7BP49"/>
<keyword evidence="9" id="KW-0472">Membrane</keyword>
<keyword evidence="7" id="KW-0406">Ion transport</keyword>
<dbReference type="PROSITE" id="PS51257">
    <property type="entry name" value="PROKAR_LIPOPROTEIN"/>
    <property type="match status" value="1"/>
</dbReference>
<comment type="subcellular location">
    <subcellularLocation>
        <location evidence="1">Cell outer membrane</location>
        <topology evidence="1">Multi-pass membrane protein</topology>
    </subcellularLocation>
</comment>
<dbReference type="SUPFAM" id="SSF56935">
    <property type="entry name" value="Porins"/>
    <property type="match status" value="1"/>
</dbReference>
<dbReference type="PANTHER" id="PTHR34501:SF9">
    <property type="entry name" value="MAJOR OUTER MEMBRANE PROTEIN P.IA"/>
    <property type="match status" value="1"/>
</dbReference>
<dbReference type="InterPro" id="IPR033900">
    <property type="entry name" value="Gram_neg_porin_domain"/>
</dbReference>
<feature type="signal peptide" evidence="11">
    <location>
        <begin position="1"/>
        <end position="20"/>
    </location>
</feature>
<reference evidence="13 14" key="1">
    <citation type="submission" date="2020-04" db="EMBL/GenBank/DDBJ databases">
        <authorList>
            <person name="De Canck E."/>
        </authorList>
    </citation>
    <scope>NUCLEOTIDE SEQUENCE [LARGE SCALE GENOMIC DNA]</scope>
    <source>
        <strain evidence="13 14">LMG 28138</strain>
    </source>
</reference>
<evidence type="ECO:0000256" key="3">
    <source>
        <dbReference type="ARBA" id="ARBA00022448"/>
    </source>
</evidence>
<name>A0A6S7BP49_9BURK</name>
<keyword evidence="4" id="KW-1134">Transmembrane beta strand</keyword>
<keyword evidence="6 11" id="KW-0732">Signal</keyword>
<dbReference type="PANTHER" id="PTHR34501">
    <property type="entry name" value="PROTEIN YDDL-RELATED"/>
    <property type="match status" value="1"/>
</dbReference>
<evidence type="ECO:0000256" key="4">
    <source>
        <dbReference type="ARBA" id="ARBA00022452"/>
    </source>
</evidence>